<sequence length="171" mass="17583">MWSTRFILTTLLVAANLSWAKKPACPTVTTTAAVCSTCVLKECLSLSTISNPANCLPTIPTVATSYPCDEKTCPSGCASTSYVYASSYGVTTTTTTTPCPTVTSVLGHCSTCVMPMCMAVSTIRSVCGCPADVPTLTTSYACGTRCVGGCAGTEYVYETATPACDAGPAPY</sequence>
<protein>
    <submittedName>
        <fullName evidence="2">Uncharacterized protein</fullName>
    </submittedName>
</protein>
<comment type="caution">
    <text evidence="2">The sequence shown here is derived from an EMBL/GenBank/DDBJ whole genome shotgun (WGS) entry which is preliminary data.</text>
</comment>
<feature type="signal peptide" evidence="1">
    <location>
        <begin position="1"/>
        <end position="20"/>
    </location>
</feature>
<gene>
    <name evidence="2" type="ORF">QQX98_008710</name>
</gene>
<organism evidence="2 3">
    <name type="scientific">Neonectria punicea</name>
    <dbReference type="NCBI Taxonomy" id="979145"/>
    <lineage>
        <taxon>Eukaryota</taxon>
        <taxon>Fungi</taxon>
        <taxon>Dikarya</taxon>
        <taxon>Ascomycota</taxon>
        <taxon>Pezizomycotina</taxon>
        <taxon>Sordariomycetes</taxon>
        <taxon>Hypocreomycetidae</taxon>
        <taxon>Hypocreales</taxon>
        <taxon>Nectriaceae</taxon>
        <taxon>Neonectria</taxon>
    </lineage>
</organism>
<dbReference type="Proteomes" id="UP001498476">
    <property type="component" value="Unassembled WGS sequence"/>
</dbReference>
<evidence type="ECO:0000313" key="2">
    <source>
        <dbReference type="EMBL" id="KAK7409102.1"/>
    </source>
</evidence>
<dbReference type="EMBL" id="JAZAVJ010000162">
    <property type="protein sequence ID" value="KAK7409102.1"/>
    <property type="molecule type" value="Genomic_DNA"/>
</dbReference>
<evidence type="ECO:0000313" key="3">
    <source>
        <dbReference type="Proteomes" id="UP001498476"/>
    </source>
</evidence>
<keyword evidence="1" id="KW-0732">Signal</keyword>
<proteinExistence type="predicted"/>
<name>A0ABR1GUA0_9HYPO</name>
<evidence type="ECO:0000256" key="1">
    <source>
        <dbReference type="SAM" id="SignalP"/>
    </source>
</evidence>
<accession>A0ABR1GUA0</accession>
<keyword evidence="3" id="KW-1185">Reference proteome</keyword>
<reference evidence="2 3" key="1">
    <citation type="journal article" date="2025" name="Microbiol. Resour. Announc.">
        <title>Draft genome sequences for Neonectria magnoliae and Neonectria punicea, canker pathogens of Liriodendron tulipifera and Acer saccharum in West Virginia.</title>
        <authorList>
            <person name="Petronek H.M."/>
            <person name="Kasson M.T."/>
            <person name="Metheny A.M."/>
            <person name="Stauder C.M."/>
            <person name="Lovett B."/>
            <person name="Lynch S.C."/>
            <person name="Garnas J.R."/>
            <person name="Kasson L.R."/>
            <person name="Stajich J.E."/>
        </authorList>
    </citation>
    <scope>NUCLEOTIDE SEQUENCE [LARGE SCALE GENOMIC DNA]</scope>
    <source>
        <strain evidence="2 3">NRRL 64653</strain>
    </source>
</reference>
<feature type="chain" id="PRO_5046341432" evidence="1">
    <location>
        <begin position="21"/>
        <end position="171"/>
    </location>
</feature>